<dbReference type="PANTHER" id="PTHR43289:SF6">
    <property type="entry name" value="SERINE_THREONINE-PROTEIN KINASE NEKL-3"/>
    <property type="match status" value="1"/>
</dbReference>
<dbReference type="SMART" id="SM00220">
    <property type="entry name" value="S_TKc"/>
    <property type="match status" value="1"/>
</dbReference>
<feature type="transmembrane region" description="Helical" evidence="8">
    <location>
        <begin position="444"/>
        <end position="463"/>
    </location>
</feature>
<protein>
    <recommendedName>
        <fullName evidence="1">non-specific serine/threonine protein kinase</fullName>
        <ecNumber evidence="1">2.7.11.1</ecNumber>
    </recommendedName>
</protein>
<dbReference type="PROSITE" id="PS00108">
    <property type="entry name" value="PROTEIN_KINASE_ST"/>
    <property type="match status" value="1"/>
</dbReference>
<feature type="region of interest" description="Disordered" evidence="7">
    <location>
        <begin position="413"/>
        <end position="435"/>
    </location>
</feature>
<proteinExistence type="predicted"/>
<gene>
    <name evidence="10" type="ORF">NGTWS1702_28080</name>
</gene>
<dbReference type="SUPFAM" id="SSF56112">
    <property type="entry name" value="Protein kinase-like (PK-like)"/>
    <property type="match status" value="1"/>
</dbReference>
<evidence type="ECO:0000256" key="3">
    <source>
        <dbReference type="ARBA" id="ARBA00022679"/>
    </source>
</evidence>
<keyword evidence="2" id="KW-0723">Serine/threonine-protein kinase</keyword>
<evidence type="ECO:0000256" key="4">
    <source>
        <dbReference type="ARBA" id="ARBA00022741"/>
    </source>
</evidence>
<evidence type="ECO:0000313" key="10">
    <source>
        <dbReference type="EMBL" id="GJF19424.1"/>
    </source>
</evidence>
<dbReference type="EC" id="2.7.11.1" evidence="1"/>
<keyword evidence="8" id="KW-0472">Membrane</keyword>
<keyword evidence="3" id="KW-0808">Transferase</keyword>
<dbReference type="InterPro" id="IPR000719">
    <property type="entry name" value="Prot_kinase_dom"/>
</dbReference>
<evidence type="ECO:0000256" key="2">
    <source>
        <dbReference type="ARBA" id="ARBA00022527"/>
    </source>
</evidence>
<name>A0ABQ4VE08_9MYCO</name>
<feature type="domain" description="Protein kinase" evidence="9">
    <location>
        <begin position="12"/>
        <end position="276"/>
    </location>
</feature>
<organism evidence="10 11">
    <name type="scientific">Mycolicibacterium cyprinidarum</name>
    <dbReference type="NCBI Taxonomy" id="2860311"/>
    <lineage>
        <taxon>Bacteria</taxon>
        <taxon>Bacillati</taxon>
        <taxon>Actinomycetota</taxon>
        <taxon>Actinomycetes</taxon>
        <taxon>Mycobacteriales</taxon>
        <taxon>Mycobacteriaceae</taxon>
        <taxon>Mycolicibacterium</taxon>
    </lineage>
</organism>
<evidence type="ECO:0000256" key="1">
    <source>
        <dbReference type="ARBA" id="ARBA00012513"/>
    </source>
</evidence>
<reference evidence="10 11" key="1">
    <citation type="submission" date="2021-08" db="EMBL/GenBank/DDBJ databases">
        <title>Draft genome sequence of Mycolicibacterium sp. NGTWS1702 strain.</title>
        <authorList>
            <person name="Matsumoto M."/>
            <person name="Tang B.C.C."/>
            <person name="Machida Y."/>
            <person name="Matoyama H."/>
            <person name="Kishihara T."/>
            <person name="Sato S."/>
            <person name="Kondo I."/>
            <person name="Sano M."/>
            <person name="Kato G."/>
        </authorList>
    </citation>
    <scope>NUCLEOTIDE SEQUENCE [LARGE SCALE GENOMIC DNA]</scope>
    <source>
        <strain evidence="10 11">NGTWSNA01</strain>
    </source>
</reference>
<keyword evidence="8" id="KW-1133">Transmembrane helix</keyword>
<dbReference type="PANTHER" id="PTHR43289">
    <property type="entry name" value="MITOGEN-ACTIVATED PROTEIN KINASE KINASE KINASE 20-RELATED"/>
    <property type="match status" value="1"/>
</dbReference>
<evidence type="ECO:0000256" key="5">
    <source>
        <dbReference type="ARBA" id="ARBA00022777"/>
    </source>
</evidence>
<evidence type="ECO:0000313" key="11">
    <source>
        <dbReference type="Proteomes" id="UP001060504"/>
    </source>
</evidence>
<dbReference type="PROSITE" id="PS50011">
    <property type="entry name" value="PROTEIN_KINASE_DOM"/>
    <property type="match status" value="1"/>
</dbReference>
<dbReference type="InterPro" id="IPR011009">
    <property type="entry name" value="Kinase-like_dom_sf"/>
</dbReference>
<evidence type="ECO:0000259" key="9">
    <source>
        <dbReference type="PROSITE" id="PS50011"/>
    </source>
</evidence>
<comment type="caution">
    <text evidence="10">The sequence shown here is derived from an EMBL/GenBank/DDBJ whole genome shotgun (WGS) entry which is preliminary data.</text>
</comment>
<keyword evidence="8" id="KW-0812">Transmembrane</keyword>
<evidence type="ECO:0000256" key="6">
    <source>
        <dbReference type="ARBA" id="ARBA00022840"/>
    </source>
</evidence>
<keyword evidence="5" id="KW-0418">Kinase</keyword>
<dbReference type="Gene3D" id="3.30.200.20">
    <property type="entry name" value="Phosphorylase Kinase, domain 1"/>
    <property type="match status" value="1"/>
</dbReference>
<dbReference type="InterPro" id="IPR008271">
    <property type="entry name" value="Ser/Thr_kinase_AS"/>
</dbReference>
<keyword evidence="11" id="KW-1185">Reference proteome</keyword>
<dbReference type="Proteomes" id="UP001060504">
    <property type="component" value="Unassembled WGS sequence"/>
</dbReference>
<keyword evidence="4" id="KW-0547">Nucleotide-binding</keyword>
<accession>A0ABQ4VE08</accession>
<dbReference type="Pfam" id="PF00069">
    <property type="entry name" value="Pkinase"/>
    <property type="match status" value="1"/>
</dbReference>
<dbReference type="EMBL" id="BPRH01002935">
    <property type="protein sequence ID" value="GJF19424.1"/>
    <property type="molecule type" value="Genomic_DNA"/>
</dbReference>
<dbReference type="Gene3D" id="1.10.510.10">
    <property type="entry name" value="Transferase(Phosphotransferase) domain 1"/>
    <property type="match status" value="1"/>
</dbReference>
<keyword evidence="6" id="KW-0067">ATP-binding</keyword>
<evidence type="ECO:0000256" key="7">
    <source>
        <dbReference type="SAM" id="MobiDB-lite"/>
    </source>
</evidence>
<sequence length="625" mass="67101">MPLNDGDNFAGYTLQRLLGAGGMGEVYLVQHPRLPRQDALKILSADATDDEEFRARFIREAELAATLWHPHIVGVHDRGEFDGRLWISMDFVDGTDAGHLLEQHYPSGMPLDDVVEIVTAVAEALDFAHERRLLHRDVKPANILVTTPSEGARRRVLLTDFGIARETDDMSGLTEANMAIGTVTYAAPEQLTSKPLDGRVDQYALAATTFHLLTGVPLFNHSNRAVVVGNHLHTPPPSLSERRPDLAYLDAVMAKALAKEPEDRYPRCLDFAQALAVPPGVTTGNPPIAQDNAQVAGSGSGQLATGLHTAPLDAADDRVPARPPHTRRLDKMTVLGTARAIQKQAAASGDDEEVWTFRVERYDSTGNAHTVVPVQLRGSSITGQLSDGDVVEVTGFWDESTLFAETVVNHSAGTRRPAGNHRRPPSTAFEVKPGNTPSWRSRSALMITLLAIVAVIAVSAIFVTRGFGLWSDNGPGPIVQPERVTVFSPGGTPDHPGQADLAIDGDPDTAWHTDTYRDATPFPVFKEGVGLMLELSESTALSEVTIDVPSTGTEVQIRAADSPSPASLSDTTELSPAVPLQPGHNTITISDHTKTSDVLVWIPTLGTTDGQSRTAISDITLRAAG</sequence>
<evidence type="ECO:0000256" key="8">
    <source>
        <dbReference type="SAM" id="Phobius"/>
    </source>
</evidence>
<dbReference type="CDD" id="cd14014">
    <property type="entry name" value="STKc_PknB_like"/>
    <property type="match status" value="1"/>
</dbReference>